<accession>B7QDL6</accession>
<dbReference type="HOGENOM" id="CLU_2212842_0_0_1"/>
<name>B7QDL6_IXOSC</name>
<dbReference type="VEuPathDB" id="VectorBase:ISCI013328"/>
<keyword evidence="4" id="KW-1185">Reference proteome</keyword>
<dbReference type="InterPro" id="IPR027267">
    <property type="entry name" value="AH/BAR_dom_sf"/>
</dbReference>
<keyword evidence="1" id="KW-0175">Coiled coil</keyword>
<dbReference type="Proteomes" id="UP000001555">
    <property type="component" value="Unassembled WGS sequence"/>
</dbReference>
<dbReference type="InParanoid" id="B7QDL6"/>
<evidence type="ECO:0000313" key="3">
    <source>
        <dbReference type="EnsemblMetazoa" id="ISCW013328-PA"/>
    </source>
</evidence>
<reference evidence="3" key="2">
    <citation type="submission" date="2020-05" db="UniProtKB">
        <authorList>
            <consortium name="EnsemblMetazoa"/>
        </authorList>
    </citation>
    <scope>IDENTIFICATION</scope>
    <source>
        <strain evidence="3">wikel</strain>
    </source>
</reference>
<sequence length="107" mass="12477">MLVSDNENFQQLAESLKQARHCLEKELKTQREQHVKATKELENEHCRALDEAAKSELQVLKTKREEALEANLELRGQLEQMTKDFCHYNRNRKSGSREEDSGAEVYS</sequence>
<feature type="coiled-coil region" evidence="1">
    <location>
        <begin position="6"/>
        <end position="84"/>
    </location>
</feature>
<dbReference type="AlphaFoldDB" id="B7QDL6"/>
<gene>
    <name evidence="2" type="ORF">IscW_ISCW013328</name>
</gene>
<reference evidence="2 4" key="1">
    <citation type="submission" date="2008-03" db="EMBL/GenBank/DDBJ databases">
        <title>Annotation of Ixodes scapularis.</title>
        <authorList>
            <consortium name="Ixodes scapularis Genome Project Consortium"/>
            <person name="Caler E."/>
            <person name="Hannick L.I."/>
            <person name="Bidwell S."/>
            <person name="Joardar V."/>
            <person name="Thiagarajan M."/>
            <person name="Amedeo P."/>
            <person name="Galinsky K.J."/>
            <person name="Schobel S."/>
            <person name="Inman J."/>
            <person name="Hostetler J."/>
            <person name="Miller J."/>
            <person name="Hammond M."/>
            <person name="Megy K."/>
            <person name="Lawson D."/>
            <person name="Kodira C."/>
            <person name="Sutton G."/>
            <person name="Meyer J."/>
            <person name="Hill C.A."/>
            <person name="Birren B."/>
            <person name="Nene V."/>
            <person name="Collins F."/>
            <person name="Alarcon-Chaidez F."/>
            <person name="Wikel S."/>
            <person name="Strausberg R."/>
        </authorList>
    </citation>
    <scope>NUCLEOTIDE SEQUENCE [LARGE SCALE GENOMIC DNA]</scope>
    <source>
        <strain evidence="4">Wikel</strain>
        <strain evidence="2">Wikel colony</strain>
    </source>
</reference>
<dbReference type="PaxDb" id="6945-B7QDL6"/>
<evidence type="ECO:0000313" key="4">
    <source>
        <dbReference type="Proteomes" id="UP000001555"/>
    </source>
</evidence>
<organism>
    <name type="scientific">Ixodes scapularis</name>
    <name type="common">Black-legged tick</name>
    <name type="synonym">Deer tick</name>
    <dbReference type="NCBI Taxonomy" id="6945"/>
    <lineage>
        <taxon>Eukaryota</taxon>
        <taxon>Metazoa</taxon>
        <taxon>Ecdysozoa</taxon>
        <taxon>Arthropoda</taxon>
        <taxon>Chelicerata</taxon>
        <taxon>Arachnida</taxon>
        <taxon>Acari</taxon>
        <taxon>Parasitiformes</taxon>
        <taxon>Ixodida</taxon>
        <taxon>Ixodoidea</taxon>
        <taxon>Ixodidae</taxon>
        <taxon>Ixodinae</taxon>
        <taxon>Ixodes</taxon>
    </lineage>
</organism>
<proteinExistence type="predicted"/>
<dbReference type="EnsemblMetazoa" id="ISCW013328-RA">
    <property type="protein sequence ID" value="ISCW013328-PA"/>
    <property type="gene ID" value="ISCW013328"/>
</dbReference>
<dbReference type="EMBL" id="ABJB010970004">
    <property type="status" value="NOT_ANNOTATED_CDS"/>
    <property type="molecule type" value="Genomic_DNA"/>
</dbReference>
<dbReference type="EMBL" id="DS914679">
    <property type="protein sequence ID" value="EEC16938.1"/>
    <property type="molecule type" value="Genomic_DNA"/>
</dbReference>
<evidence type="ECO:0000313" key="2">
    <source>
        <dbReference type="EMBL" id="EEC16938.1"/>
    </source>
</evidence>
<dbReference type="SUPFAM" id="SSF103657">
    <property type="entry name" value="BAR/IMD domain-like"/>
    <property type="match status" value="1"/>
</dbReference>
<dbReference type="VEuPathDB" id="VectorBase:ISCW013328"/>
<evidence type="ECO:0000256" key="1">
    <source>
        <dbReference type="SAM" id="Coils"/>
    </source>
</evidence>
<protein>
    <submittedName>
        <fullName evidence="2 3">Uncharacterized protein</fullName>
    </submittedName>
</protein>